<evidence type="ECO:0000313" key="1">
    <source>
        <dbReference type="EMBL" id="MED6232129.1"/>
    </source>
</evidence>
<organism evidence="1 2">
    <name type="scientific">Ataeniobius toweri</name>
    <dbReference type="NCBI Taxonomy" id="208326"/>
    <lineage>
        <taxon>Eukaryota</taxon>
        <taxon>Metazoa</taxon>
        <taxon>Chordata</taxon>
        <taxon>Craniata</taxon>
        <taxon>Vertebrata</taxon>
        <taxon>Euteleostomi</taxon>
        <taxon>Actinopterygii</taxon>
        <taxon>Neopterygii</taxon>
        <taxon>Teleostei</taxon>
        <taxon>Neoteleostei</taxon>
        <taxon>Acanthomorphata</taxon>
        <taxon>Ovalentaria</taxon>
        <taxon>Atherinomorphae</taxon>
        <taxon>Cyprinodontiformes</taxon>
        <taxon>Goodeidae</taxon>
        <taxon>Ataeniobius</taxon>
    </lineage>
</organism>
<dbReference type="Proteomes" id="UP001345963">
    <property type="component" value="Unassembled WGS sequence"/>
</dbReference>
<accession>A0ABU7A237</accession>
<sequence length="113" mass="12045">MGPLALSDLCLAAASGSCGLVAANPWGFCTVAAGWFPRGCPLLFSQGVAVVPVVVLLGFPCSWEPLDVCGSDLLRMCVSDQGEQVCGSLHSLLHIFMEKPYIHKRDHTYPPDV</sequence>
<name>A0ABU7A237_9TELE</name>
<evidence type="ECO:0000313" key="2">
    <source>
        <dbReference type="Proteomes" id="UP001345963"/>
    </source>
</evidence>
<proteinExistence type="predicted"/>
<keyword evidence="2" id="KW-1185">Reference proteome</keyword>
<dbReference type="EMBL" id="JAHUTI010000478">
    <property type="protein sequence ID" value="MED6232129.1"/>
    <property type="molecule type" value="Genomic_DNA"/>
</dbReference>
<reference evidence="1 2" key="1">
    <citation type="submission" date="2021-07" db="EMBL/GenBank/DDBJ databases">
        <authorList>
            <person name="Palmer J.M."/>
        </authorList>
    </citation>
    <scope>NUCLEOTIDE SEQUENCE [LARGE SCALE GENOMIC DNA]</scope>
    <source>
        <strain evidence="1 2">AT_MEX2019</strain>
        <tissue evidence="1">Muscle</tissue>
    </source>
</reference>
<comment type="caution">
    <text evidence="1">The sequence shown here is derived from an EMBL/GenBank/DDBJ whole genome shotgun (WGS) entry which is preliminary data.</text>
</comment>
<gene>
    <name evidence="1" type="ORF">ATANTOWER_022038</name>
</gene>
<evidence type="ECO:0008006" key="3">
    <source>
        <dbReference type="Google" id="ProtNLM"/>
    </source>
</evidence>
<protein>
    <recommendedName>
        <fullName evidence="3">Secreted protein</fullName>
    </recommendedName>
</protein>